<dbReference type="GO" id="GO:0000160">
    <property type="term" value="P:phosphorelay signal transduction system"/>
    <property type="evidence" value="ECO:0007669"/>
    <property type="project" value="InterPro"/>
</dbReference>
<proteinExistence type="predicted"/>
<protein>
    <recommendedName>
        <fullName evidence="3">OmpR/PhoB-type domain-containing protein</fullName>
    </recommendedName>
</protein>
<organism evidence="4 5">
    <name type="scientific">Bradyrhizobium retamae</name>
    <dbReference type="NCBI Taxonomy" id="1300035"/>
    <lineage>
        <taxon>Bacteria</taxon>
        <taxon>Pseudomonadati</taxon>
        <taxon>Pseudomonadota</taxon>
        <taxon>Alphaproteobacteria</taxon>
        <taxon>Hyphomicrobiales</taxon>
        <taxon>Nitrobacteraceae</taxon>
        <taxon>Bradyrhizobium</taxon>
    </lineage>
</organism>
<dbReference type="Proteomes" id="UP000052023">
    <property type="component" value="Unassembled WGS sequence"/>
</dbReference>
<evidence type="ECO:0000256" key="1">
    <source>
        <dbReference type="ARBA" id="ARBA00023125"/>
    </source>
</evidence>
<dbReference type="InterPro" id="IPR016032">
    <property type="entry name" value="Sig_transdc_resp-reg_C-effctor"/>
</dbReference>
<evidence type="ECO:0000259" key="3">
    <source>
        <dbReference type="PROSITE" id="PS51755"/>
    </source>
</evidence>
<dbReference type="Gene3D" id="1.10.10.10">
    <property type="entry name" value="Winged helix-like DNA-binding domain superfamily/Winged helix DNA-binding domain"/>
    <property type="match status" value="1"/>
</dbReference>
<dbReference type="GO" id="GO:0003677">
    <property type="term" value="F:DNA binding"/>
    <property type="evidence" value="ECO:0007669"/>
    <property type="project" value="UniProtKB-UniRule"/>
</dbReference>
<dbReference type="SUPFAM" id="SSF46894">
    <property type="entry name" value="C-terminal effector domain of the bipartite response regulators"/>
    <property type="match status" value="1"/>
</dbReference>
<reference evidence="4 5" key="1">
    <citation type="submission" date="2014-03" db="EMBL/GenBank/DDBJ databases">
        <title>Bradyrhizobium valentinum sp. nov., isolated from effective nodules of Lupinus mariae-josephae, a lupine endemic of basic-lime soils in Eastern Spain.</title>
        <authorList>
            <person name="Duran D."/>
            <person name="Rey L."/>
            <person name="Navarro A."/>
            <person name="Busquets A."/>
            <person name="Imperial J."/>
            <person name="Ruiz-Argueso T."/>
        </authorList>
    </citation>
    <scope>NUCLEOTIDE SEQUENCE [LARGE SCALE GENOMIC DNA]</scope>
    <source>
        <strain evidence="4 5">Ro19</strain>
    </source>
</reference>
<dbReference type="SMART" id="SM00862">
    <property type="entry name" value="Trans_reg_C"/>
    <property type="match status" value="1"/>
</dbReference>
<keyword evidence="1 2" id="KW-0238">DNA-binding</keyword>
<evidence type="ECO:0000256" key="2">
    <source>
        <dbReference type="PROSITE-ProRule" id="PRU01091"/>
    </source>
</evidence>
<dbReference type="AlphaFoldDB" id="A0A0R3MNX2"/>
<name>A0A0R3MNX2_9BRAD</name>
<dbReference type="OrthoDB" id="8237486at2"/>
<evidence type="ECO:0000313" key="4">
    <source>
        <dbReference type="EMBL" id="KRR21944.1"/>
    </source>
</evidence>
<evidence type="ECO:0000313" key="5">
    <source>
        <dbReference type="Proteomes" id="UP000052023"/>
    </source>
</evidence>
<dbReference type="Pfam" id="PF00486">
    <property type="entry name" value="Trans_reg_C"/>
    <property type="match status" value="1"/>
</dbReference>
<keyword evidence="5" id="KW-1185">Reference proteome</keyword>
<accession>A0A0R3MNX2</accession>
<feature type="DNA-binding region" description="OmpR/PhoB-type" evidence="2">
    <location>
        <begin position="1"/>
        <end position="81"/>
    </location>
</feature>
<comment type="caution">
    <text evidence="4">The sequence shown here is derived from an EMBL/GenBank/DDBJ whole genome shotgun (WGS) entry which is preliminary data.</text>
</comment>
<feature type="domain" description="OmpR/PhoB-type" evidence="3">
    <location>
        <begin position="1"/>
        <end position="81"/>
    </location>
</feature>
<dbReference type="InterPro" id="IPR036388">
    <property type="entry name" value="WH-like_DNA-bd_sf"/>
</dbReference>
<dbReference type="CDD" id="cd00383">
    <property type="entry name" value="trans_reg_C"/>
    <property type="match status" value="1"/>
</dbReference>
<dbReference type="PROSITE" id="PS51755">
    <property type="entry name" value="OMPR_PHOB"/>
    <property type="match status" value="1"/>
</dbReference>
<sequence>MSLSGALPPDWRLTPKERDLFLALVRNEIVSKQMAVVVLYGTQDRETTHSVDVFMSRIRHKTEKHRIKIETINRTGYRLVDRLVWAKTLKLDTPVEH</sequence>
<dbReference type="EMBL" id="LLYA01000170">
    <property type="protein sequence ID" value="KRR21944.1"/>
    <property type="molecule type" value="Genomic_DNA"/>
</dbReference>
<dbReference type="GO" id="GO:0006355">
    <property type="term" value="P:regulation of DNA-templated transcription"/>
    <property type="evidence" value="ECO:0007669"/>
    <property type="project" value="InterPro"/>
</dbReference>
<gene>
    <name evidence="4" type="ORF">CQ13_06315</name>
</gene>
<dbReference type="InterPro" id="IPR001867">
    <property type="entry name" value="OmpR/PhoB-type_DNA-bd"/>
</dbReference>